<accession>A0AAP1EYR7</accession>
<dbReference type="InterPro" id="IPR012263">
    <property type="entry name" value="M_m6A_EcoRV"/>
</dbReference>
<dbReference type="EMBL" id="LHUJ01000198">
    <property type="protein sequence ID" value="KOR44269.1"/>
    <property type="molecule type" value="Genomic_DNA"/>
</dbReference>
<keyword evidence="8" id="KW-0378">Hydrolase</keyword>
<keyword evidence="8" id="KW-0255">Endonuclease</keyword>
<dbReference type="AlphaFoldDB" id="A0AAP1EYR7"/>
<comment type="similarity">
    <text evidence="1">Belongs to the N(4)/N(6)-methyltransferase family.</text>
</comment>
<dbReference type="GO" id="GO:0043565">
    <property type="term" value="F:sequence-specific DNA binding"/>
    <property type="evidence" value="ECO:0007669"/>
    <property type="project" value="TreeGrafter"/>
</dbReference>
<dbReference type="Gene3D" id="1.10.1020.10">
    <property type="entry name" value="Adenine-specific Methyltransferase, Domain 2"/>
    <property type="match status" value="1"/>
</dbReference>
<name>A0AAP1EYR7_9XANT</name>
<feature type="binding site" evidence="7">
    <location>
        <position position="178"/>
    </location>
    <ligand>
        <name>S-adenosyl-L-methionine</name>
        <dbReference type="ChEBI" id="CHEBI:59789"/>
    </ligand>
</feature>
<evidence type="ECO:0000256" key="1">
    <source>
        <dbReference type="ARBA" id="ARBA00006594"/>
    </source>
</evidence>
<dbReference type="GO" id="GO:1904047">
    <property type="term" value="F:S-adenosyl-L-methionine binding"/>
    <property type="evidence" value="ECO:0007669"/>
    <property type="project" value="TreeGrafter"/>
</dbReference>
<sequence length="264" mass="30560">MTRPMIPWPGGKRRLIKHLYPHFPVHETYVEAFAGGAAALLMRSRPAPLEVLNDINSDLVCLYRCVRHHLDEFVRMFRWSLVSRQMFEWAHMERPETLTDIQRAARFYYLQKLAFGGKVEGQTFGVVASGTGPRLNLLRIEEELSAVHLRLANVVIEHLPWHECITRYDRPGTLFYLDPPYWQTEGYGVDFPWEEYERLASMVRTLQGKAVISINDHPDIRRVFAGLDLVPLQLGYTIGSPGDRDRLFGELIIKSWDDRQAALL</sequence>
<dbReference type="InterPro" id="IPR012327">
    <property type="entry name" value="MeTrfase_D12"/>
</dbReference>
<evidence type="ECO:0000256" key="6">
    <source>
        <dbReference type="ARBA" id="ARBA00047942"/>
    </source>
</evidence>
<dbReference type="GO" id="GO:0032259">
    <property type="term" value="P:methylation"/>
    <property type="evidence" value="ECO:0007669"/>
    <property type="project" value="UniProtKB-KW"/>
</dbReference>
<proteinExistence type="inferred from homology"/>
<keyword evidence="5" id="KW-0949">S-adenosyl-L-methionine</keyword>
<reference evidence="8 9" key="2">
    <citation type="submission" date="2015-09" db="EMBL/GenBank/DDBJ databases">
        <title>Draft genome sequence of Xanthomonas oryzae pv. USA str. X11-5A.</title>
        <authorList>
            <person name="Knight B.M."/>
            <person name="Roberts D.P."/>
            <person name="Lin D."/>
            <person name="Hari K."/>
            <person name="Fletcher J."/>
            <person name="Melcher U."/>
            <person name="Blagden T."/>
            <person name="Winegar R.A."/>
        </authorList>
    </citation>
    <scope>NUCLEOTIDE SEQUENCE [LARGE SCALE GENOMIC DNA]</scope>
    <source>
        <strain evidence="8 9">X11-5A</strain>
    </source>
</reference>
<dbReference type="InterPro" id="IPR023095">
    <property type="entry name" value="Ade_MeTrfase_dom_2"/>
</dbReference>
<feature type="binding site" evidence="7">
    <location>
        <position position="12"/>
    </location>
    <ligand>
        <name>S-adenosyl-L-methionine</name>
        <dbReference type="ChEBI" id="CHEBI:59789"/>
    </ligand>
</feature>
<evidence type="ECO:0000256" key="3">
    <source>
        <dbReference type="ARBA" id="ARBA00022603"/>
    </source>
</evidence>
<evidence type="ECO:0000313" key="8">
    <source>
        <dbReference type="EMBL" id="KOR44269.1"/>
    </source>
</evidence>
<organism evidence="8 9">
    <name type="scientific">Xanthomonas oryzae</name>
    <dbReference type="NCBI Taxonomy" id="347"/>
    <lineage>
        <taxon>Bacteria</taxon>
        <taxon>Pseudomonadati</taxon>
        <taxon>Pseudomonadota</taxon>
        <taxon>Gammaproteobacteria</taxon>
        <taxon>Lysobacterales</taxon>
        <taxon>Lysobacteraceae</taxon>
        <taxon>Xanthomonas</taxon>
    </lineage>
</organism>
<gene>
    <name evidence="8" type="ORF">ADT25_10965</name>
</gene>
<dbReference type="Pfam" id="PF02086">
    <property type="entry name" value="MethyltransfD12"/>
    <property type="match status" value="1"/>
</dbReference>
<keyword evidence="3" id="KW-0489">Methyltransferase</keyword>
<evidence type="ECO:0000256" key="5">
    <source>
        <dbReference type="ARBA" id="ARBA00022691"/>
    </source>
</evidence>
<feature type="binding site" evidence="7">
    <location>
        <position position="8"/>
    </location>
    <ligand>
        <name>S-adenosyl-L-methionine</name>
        <dbReference type="ChEBI" id="CHEBI:59789"/>
    </ligand>
</feature>
<comment type="catalytic activity">
    <reaction evidence="6">
        <text>a 2'-deoxyadenosine in DNA + S-adenosyl-L-methionine = an N(6)-methyl-2'-deoxyadenosine in DNA + S-adenosyl-L-homocysteine + H(+)</text>
        <dbReference type="Rhea" id="RHEA:15197"/>
        <dbReference type="Rhea" id="RHEA-COMP:12418"/>
        <dbReference type="Rhea" id="RHEA-COMP:12419"/>
        <dbReference type="ChEBI" id="CHEBI:15378"/>
        <dbReference type="ChEBI" id="CHEBI:57856"/>
        <dbReference type="ChEBI" id="CHEBI:59789"/>
        <dbReference type="ChEBI" id="CHEBI:90615"/>
        <dbReference type="ChEBI" id="CHEBI:90616"/>
        <dbReference type="EC" id="2.1.1.72"/>
    </reaction>
</comment>
<dbReference type="PANTHER" id="PTHR30481">
    <property type="entry name" value="DNA ADENINE METHYLASE"/>
    <property type="match status" value="1"/>
</dbReference>
<dbReference type="GO" id="GO:0006298">
    <property type="term" value="P:mismatch repair"/>
    <property type="evidence" value="ECO:0007669"/>
    <property type="project" value="TreeGrafter"/>
</dbReference>
<keyword evidence="8" id="KW-0540">Nuclease</keyword>
<dbReference type="PRINTS" id="PR00505">
    <property type="entry name" value="D12N6MTFRASE"/>
</dbReference>
<dbReference type="GO" id="GO:0009307">
    <property type="term" value="P:DNA restriction-modification system"/>
    <property type="evidence" value="ECO:0007669"/>
    <property type="project" value="InterPro"/>
</dbReference>
<dbReference type="GO" id="GO:0004519">
    <property type="term" value="F:endonuclease activity"/>
    <property type="evidence" value="ECO:0007669"/>
    <property type="project" value="UniProtKB-KW"/>
</dbReference>
<dbReference type="RefSeq" id="WP_019301694.1">
    <property type="nucleotide sequence ID" value="NZ_CP036251.1"/>
</dbReference>
<dbReference type="Gene3D" id="3.40.50.150">
    <property type="entry name" value="Vaccinia Virus protein VP39"/>
    <property type="match status" value="1"/>
</dbReference>
<evidence type="ECO:0000256" key="7">
    <source>
        <dbReference type="PIRSR" id="PIRSR000398-1"/>
    </source>
</evidence>
<evidence type="ECO:0000313" key="9">
    <source>
        <dbReference type="Proteomes" id="UP000036790"/>
    </source>
</evidence>
<evidence type="ECO:0000256" key="2">
    <source>
        <dbReference type="ARBA" id="ARBA00011900"/>
    </source>
</evidence>
<evidence type="ECO:0000256" key="4">
    <source>
        <dbReference type="ARBA" id="ARBA00022679"/>
    </source>
</evidence>
<protein>
    <recommendedName>
        <fullName evidence="2">site-specific DNA-methyltransferase (adenine-specific)</fullName>
        <ecNumber evidence="2">2.1.1.72</ecNumber>
    </recommendedName>
</protein>
<dbReference type="PIRSF" id="PIRSF000398">
    <property type="entry name" value="M_m6A_EcoRV"/>
    <property type="match status" value="1"/>
</dbReference>
<keyword evidence="4" id="KW-0808">Transferase</keyword>
<dbReference type="EC" id="2.1.1.72" evidence="2"/>
<comment type="caution">
    <text evidence="8">The sequence shown here is derived from an EMBL/GenBank/DDBJ whole genome shotgun (WGS) entry which is preliminary data.</text>
</comment>
<dbReference type="SUPFAM" id="SSF53335">
    <property type="entry name" value="S-adenosyl-L-methionine-dependent methyltransferases"/>
    <property type="match status" value="1"/>
</dbReference>
<dbReference type="GO" id="GO:0009007">
    <property type="term" value="F:site-specific DNA-methyltransferase (adenine-specific) activity"/>
    <property type="evidence" value="ECO:0007669"/>
    <property type="project" value="UniProtKB-EC"/>
</dbReference>
<dbReference type="InterPro" id="IPR029063">
    <property type="entry name" value="SAM-dependent_MTases_sf"/>
</dbReference>
<feature type="binding site" evidence="7">
    <location>
        <position position="54"/>
    </location>
    <ligand>
        <name>S-adenosyl-L-methionine</name>
        <dbReference type="ChEBI" id="CHEBI:59789"/>
    </ligand>
</feature>
<dbReference type="PANTHER" id="PTHR30481:SF4">
    <property type="entry name" value="SITE-SPECIFIC DNA-METHYLTRANSFERASE (ADENINE-SPECIFIC)"/>
    <property type="match status" value="1"/>
</dbReference>
<reference evidence="8 9" key="1">
    <citation type="submission" date="2015-07" db="EMBL/GenBank/DDBJ databases">
        <authorList>
            <consortium name="Consortium for Microbial Forensics and Genomics (microFORGE)"/>
            <person name="Knight B.M."/>
            <person name="Roberts D.P."/>
            <person name="Lin D."/>
            <person name="Hari K."/>
            <person name="Fletcher J."/>
            <person name="Melcher U."/>
            <person name="Blagden T."/>
            <person name="Winegar R.A."/>
        </authorList>
    </citation>
    <scope>NUCLEOTIDE SEQUENCE [LARGE SCALE GENOMIC DNA]</scope>
    <source>
        <strain evidence="8 9">X11-5A</strain>
    </source>
</reference>
<dbReference type="Proteomes" id="UP000036790">
    <property type="component" value="Unassembled WGS sequence"/>
</dbReference>